<dbReference type="EMBL" id="BSXT01002183">
    <property type="protein sequence ID" value="GMF47675.1"/>
    <property type="molecule type" value="Genomic_DNA"/>
</dbReference>
<sequence length="69" mass="7386">MALGSKDIHSEPKPLKFWKTDHARVQKAQPAEQEVPVEIPVDAASLQKLSNSHCGTAEPASEDLPATPG</sequence>
<organism evidence="1 2">
    <name type="scientific">Phytophthora fragariaefolia</name>
    <dbReference type="NCBI Taxonomy" id="1490495"/>
    <lineage>
        <taxon>Eukaryota</taxon>
        <taxon>Sar</taxon>
        <taxon>Stramenopiles</taxon>
        <taxon>Oomycota</taxon>
        <taxon>Peronosporomycetes</taxon>
        <taxon>Peronosporales</taxon>
        <taxon>Peronosporaceae</taxon>
        <taxon>Phytophthora</taxon>
    </lineage>
</organism>
<name>A0A9W6XXM9_9STRA</name>
<comment type="caution">
    <text evidence="1">The sequence shown here is derived from an EMBL/GenBank/DDBJ whole genome shotgun (WGS) entry which is preliminary data.</text>
</comment>
<evidence type="ECO:0000313" key="1">
    <source>
        <dbReference type="EMBL" id="GMF47675.1"/>
    </source>
</evidence>
<gene>
    <name evidence="1" type="ORF">Pfra01_001811700</name>
</gene>
<dbReference type="AlphaFoldDB" id="A0A9W6XXM9"/>
<dbReference type="Proteomes" id="UP001165121">
    <property type="component" value="Unassembled WGS sequence"/>
</dbReference>
<dbReference type="OrthoDB" id="122585at2759"/>
<accession>A0A9W6XXM9</accession>
<evidence type="ECO:0000313" key="2">
    <source>
        <dbReference type="Proteomes" id="UP001165121"/>
    </source>
</evidence>
<keyword evidence="2" id="KW-1185">Reference proteome</keyword>
<proteinExistence type="predicted"/>
<protein>
    <submittedName>
        <fullName evidence="1">Unnamed protein product</fullName>
    </submittedName>
</protein>
<reference evidence="1" key="1">
    <citation type="submission" date="2023-04" db="EMBL/GenBank/DDBJ databases">
        <title>Phytophthora fragariaefolia NBRC 109709.</title>
        <authorList>
            <person name="Ichikawa N."/>
            <person name="Sato H."/>
            <person name="Tonouchi N."/>
        </authorList>
    </citation>
    <scope>NUCLEOTIDE SEQUENCE</scope>
    <source>
        <strain evidence="1">NBRC 109709</strain>
    </source>
</reference>